<proteinExistence type="predicted"/>
<gene>
    <name evidence="1" type="ORF">OG994_01155</name>
</gene>
<evidence type="ECO:0000313" key="1">
    <source>
        <dbReference type="EMBL" id="WUP50183.1"/>
    </source>
</evidence>
<protein>
    <submittedName>
        <fullName evidence="1">Uncharacterized protein</fullName>
    </submittedName>
</protein>
<reference evidence="1" key="1">
    <citation type="submission" date="2022-10" db="EMBL/GenBank/DDBJ databases">
        <title>The complete genomes of actinobacterial strains from the NBC collection.</title>
        <authorList>
            <person name="Joergensen T.S."/>
            <person name="Alvarez Arevalo M."/>
            <person name="Sterndorff E.B."/>
            <person name="Faurdal D."/>
            <person name="Vuksanovic O."/>
            <person name="Mourched A.-S."/>
            <person name="Charusanti P."/>
            <person name="Shaw S."/>
            <person name="Blin K."/>
            <person name="Weber T."/>
        </authorList>
    </citation>
    <scope>NUCLEOTIDE SEQUENCE</scope>
    <source>
        <strain evidence="1">NBC_00256</strain>
    </source>
</reference>
<sequence length="48" mass="5506">MFARLRRPSRPTVSFSDRCGEVCTSQCRADARRERTRTSVLAATSFIR</sequence>
<accession>A0ABZ1S6W0</accession>
<name>A0ABZ1S6W0_9ACTN</name>
<keyword evidence="2" id="KW-1185">Reference proteome</keyword>
<organism evidence="1 2">
    <name type="scientific">Micromonospora globbae</name>
    <dbReference type="NCBI Taxonomy" id="1894969"/>
    <lineage>
        <taxon>Bacteria</taxon>
        <taxon>Bacillati</taxon>
        <taxon>Actinomycetota</taxon>
        <taxon>Actinomycetes</taxon>
        <taxon>Micromonosporales</taxon>
        <taxon>Micromonosporaceae</taxon>
        <taxon>Micromonospora</taxon>
    </lineage>
</organism>
<dbReference type="RefSeq" id="WP_328851931.1">
    <property type="nucleotide sequence ID" value="NZ_CP108084.1"/>
</dbReference>
<dbReference type="Proteomes" id="UP001432190">
    <property type="component" value="Chromosome"/>
</dbReference>
<dbReference type="EMBL" id="CP108084">
    <property type="protein sequence ID" value="WUP50183.1"/>
    <property type="molecule type" value="Genomic_DNA"/>
</dbReference>
<evidence type="ECO:0000313" key="2">
    <source>
        <dbReference type="Proteomes" id="UP001432190"/>
    </source>
</evidence>